<dbReference type="RefSeq" id="WP_241036095.1">
    <property type="nucleotide sequence ID" value="NZ_BAAAJF010000020.1"/>
</dbReference>
<dbReference type="PROSITE" id="PS51782">
    <property type="entry name" value="LYSM"/>
    <property type="match status" value="1"/>
</dbReference>
<feature type="domain" description="LysM" evidence="1">
    <location>
        <begin position="203"/>
        <end position="250"/>
    </location>
</feature>
<dbReference type="Pfam" id="PF01476">
    <property type="entry name" value="LysM"/>
    <property type="match status" value="1"/>
</dbReference>
<evidence type="ECO:0000259" key="1">
    <source>
        <dbReference type="PROSITE" id="PS51782"/>
    </source>
</evidence>
<comment type="caution">
    <text evidence="2">The sequence shown here is derived from an EMBL/GenBank/DDBJ whole genome shotgun (WGS) entry which is preliminary data.</text>
</comment>
<dbReference type="Proteomes" id="UP001299970">
    <property type="component" value="Unassembled WGS sequence"/>
</dbReference>
<dbReference type="EMBL" id="JAKXMK010000008">
    <property type="protein sequence ID" value="MCH6166060.1"/>
    <property type="molecule type" value="Genomic_DNA"/>
</dbReference>
<keyword evidence="3" id="KW-1185">Reference proteome</keyword>
<proteinExistence type="predicted"/>
<evidence type="ECO:0000313" key="3">
    <source>
        <dbReference type="Proteomes" id="UP001299970"/>
    </source>
</evidence>
<dbReference type="Pfam" id="PF19266">
    <property type="entry name" value="CIS_tube"/>
    <property type="match status" value="1"/>
</dbReference>
<reference evidence="2 3" key="1">
    <citation type="submission" date="2022-03" db="EMBL/GenBank/DDBJ databases">
        <title>Pseudonocardia alaer sp. nov., a novel actinomycete isolated from reed forest soil.</title>
        <authorList>
            <person name="Wang L."/>
        </authorList>
    </citation>
    <scope>NUCLEOTIDE SEQUENCE [LARGE SCALE GENOMIC DNA]</scope>
    <source>
        <strain evidence="2 3">Y-16303</strain>
    </source>
</reference>
<name>A0ABS9TBX9_9PSEU</name>
<evidence type="ECO:0000313" key="2">
    <source>
        <dbReference type="EMBL" id="MCH6166060.1"/>
    </source>
</evidence>
<dbReference type="Gene3D" id="3.10.350.10">
    <property type="entry name" value="LysM domain"/>
    <property type="match status" value="1"/>
</dbReference>
<dbReference type="InterPro" id="IPR045361">
    <property type="entry name" value="CIS_tube_prot_N"/>
</dbReference>
<dbReference type="InterPro" id="IPR018392">
    <property type="entry name" value="LysM"/>
</dbReference>
<protein>
    <submittedName>
        <fullName evidence="2">LysM peptidoglycan-binding domain-containing protein</fullName>
    </submittedName>
</protein>
<dbReference type="InterPro" id="IPR036779">
    <property type="entry name" value="LysM_dom_sf"/>
</dbReference>
<gene>
    <name evidence="2" type="ORF">MMF94_10240</name>
</gene>
<sequence>MTSGIGSKLKSAGQNIAGSVPGLGSFAVSHASLSIFRPPASAGGALGSKIADVDFEYNPGQVQMSRSASWSAQTAVTFDRGPTPEFHGAQPATMNIEVILDGGTFGAITGGDVAKNVDLLMSCCEVDPQSVNSKRPSPPWVKLSWGSLKAAQFTAIMTSVNVSFTRFSPDGTPNRARCQLALQEVPQPTKGQNPTSGALSANRVHSVVVGDSLASLAWNEYGDPTVWRAIARANNIDDPMRLRPGRELLLPAAEEVGE</sequence>
<accession>A0ABS9TBX9</accession>
<organism evidence="2 3">
    <name type="scientific">Pseudonocardia alaniniphila</name>
    <dbReference type="NCBI Taxonomy" id="75291"/>
    <lineage>
        <taxon>Bacteria</taxon>
        <taxon>Bacillati</taxon>
        <taxon>Actinomycetota</taxon>
        <taxon>Actinomycetes</taxon>
        <taxon>Pseudonocardiales</taxon>
        <taxon>Pseudonocardiaceae</taxon>
        <taxon>Pseudonocardia</taxon>
    </lineage>
</organism>